<evidence type="ECO:0000313" key="2">
    <source>
        <dbReference type="Proteomes" id="UP000198983"/>
    </source>
</evidence>
<organism evidence="1 2">
    <name type="scientific">Actinopolymorpha singaporensis</name>
    <dbReference type="NCBI Taxonomy" id="117157"/>
    <lineage>
        <taxon>Bacteria</taxon>
        <taxon>Bacillati</taxon>
        <taxon>Actinomycetota</taxon>
        <taxon>Actinomycetes</taxon>
        <taxon>Propionibacteriales</taxon>
        <taxon>Actinopolymorphaceae</taxon>
        <taxon>Actinopolymorpha</taxon>
    </lineage>
</organism>
<keyword evidence="2" id="KW-1185">Reference proteome</keyword>
<name>A0A1H1U0Q0_9ACTN</name>
<evidence type="ECO:0000313" key="1">
    <source>
        <dbReference type="EMBL" id="SDS65806.1"/>
    </source>
</evidence>
<sequence length="53" mass="5737">MQVPELVAQGPLPAIEVGYRDVFHLIDPGRNRVDLHAEQVQGRGAQPVAGAYT</sequence>
<reference evidence="1 2" key="1">
    <citation type="submission" date="2016-10" db="EMBL/GenBank/DDBJ databases">
        <authorList>
            <person name="de Groot N.N."/>
        </authorList>
    </citation>
    <scope>NUCLEOTIDE SEQUENCE [LARGE SCALE GENOMIC DNA]</scope>
    <source>
        <strain evidence="1 2">DSM 22024</strain>
    </source>
</reference>
<proteinExistence type="predicted"/>
<gene>
    <name evidence="1" type="ORF">SAMN04489717_3410</name>
</gene>
<dbReference type="AlphaFoldDB" id="A0A1H1U0Q0"/>
<dbReference type="Proteomes" id="UP000198983">
    <property type="component" value="Chromosome I"/>
</dbReference>
<dbReference type="EMBL" id="LT629732">
    <property type="protein sequence ID" value="SDS65806.1"/>
    <property type="molecule type" value="Genomic_DNA"/>
</dbReference>
<protein>
    <submittedName>
        <fullName evidence="1">Uncharacterized protein</fullName>
    </submittedName>
</protein>
<accession>A0A1H1U0Q0</accession>